<comment type="subcellular location">
    <subcellularLocation>
        <location evidence="7">Cytoplasm</location>
    </subcellularLocation>
</comment>
<proteinExistence type="inferred from homology"/>
<keyword evidence="4 7" id="KW-0408">Iron</keyword>
<evidence type="ECO:0000256" key="6">
    <source>
        <dbReference type="ARBA" id="ARBA00048117"/>
    </source>
</evidence>
<dbReference type="NCBIfam" id="TIGR00329">
    <property type="entry name" value="gcp_kae1"/>
    <property type="match status" value="1"/>
</dbReference>
<comment type="function">
    <text evidence="7">Required for the formation of a threonylcarbamoyl group on adenosine at position 37 (t(6)A37) in tRNAs that read codons beginning with adenine. Is involved in the transfer of the threonylcarbamoyl moiety of threonylcarbamoyl-AMP (TC-AMP) to the N6 group of A37, together with TsaE and TsaB. TsaD likely plays a direct catalytic role in this reaction.</text>
</comment>
<feature type="binding site" evidence="7">
    <location>
        <begin position="159"/>
        <end position="163"/>
    </location>
    <ligand>
        <name>substrate</name>
    </ligand>
</feature>
<evidence type="ECO:0000313" key="9">
    <source>
        <dbReference type="EMBL" id="BAR91789.1"/>
    </source>
</evidence>
<feature type="binding site" evidence="7">
    <location>
        <position position="135"/>
    </location>
    <ligand>
        <name>Fe cation</name>
        <dbReference type="ChEBI" id="CHEBI:24875"/>
    </ligand>
</feature>
<reference evidence="9 10" key="1">
    <citation type="journal article" date="2015" name="Microbes Environ.">
        <title>An Efficient Strategy Developed for Next-Generation Sequencing of Endosymbiont Genomes Performed Using Crude DNA Isolated from Host Tissues: A Case Study of Blattabacterium cuenoti Inhabiting the Fat Bodies of Cockroaches.</title>
        <authorList>
            <person name="Kinjo Y."/>
            <person name="Saitoh S."/>
            <person name="Tokuda G."/>
        </authorList>
    </citation>
    <scope>NUCLEOTIDE SEQUENCE [LARGE SCALE GENOMIC DNA]</scope>
    <source>
        <strain evidence="9 10">BPAY</strain>
    </source>
</reference>
<evidence type="ECO:0000259" key="8">
    <source>
        <dbReference type="Pfam" id="PF00814"/>
    </source>
</evidence>
<comment type="catalytic activity">
    <reaction evidence="6 7">
        <text>L-threonylcarbamoyladenylate + adenosine(37) in tRNA = N(6)-L-threonylcarbamoyladenosine(37) in tRNA + AMP + H(+)</text>
        <dbReference type="Rhea" id="RHEA:37059"/>
        <dbReference type="Rhea" id="RHEA-COMP:10162"/>
        <dbReference type="Rhea" id="RHEA-COMP:10163"/>
        <dbReference type="ChEBI" id="CHEBI:15378"/>
        <dbReference type="ChEBI" id="CHEBI:73682"/>
        <dbReference type="ChEBI" id="CHEBI:74411"/>
        <dbReference type="ChEBI" id="CHEBI:74418"/>
        <dbReference type="ChEBI" id="CHEBI:456215"/>
        <dbReference type="EC" id="2.3.1.234"/>
    </reaction>
</comment>
<sequence length="362" mass="40590">MKLIKKNIIHFQRYRYFVMKKKTIILGIESSCDDTGVSIIQNRKVLSNIIIHQKIHSKYGGVVPELASRLHDQNITKAVQQAIFSAKIHRDRIDAISFTLGPGLIGPLLVGASFAKSFSMGLEIPLLTVNHVQAHILSHFIQNANINNSYPNFPFLGLVISGGHTQIIKVNDFFQMEILGSTLDDSVGESLDKIARILGFYYPGGPMIEFFSKNGNQKKFIFSKPIVSGLDFSFSGFKSDVSQFIKKKLKKNTLFVKQNLSDICASIQNIIAEILLEKVEKAISQTGISRIVLAGGVSANHEIRRLFMSLSKKNKKLEIFIPKKEYTTDNGAMIAITGLLKYERKLFDSIHITPYSKFKTFS</sequence>
<dbReference type="InterPro" id="IPR000905">
    <property type="entry name" value="Gcp-like_dom"/>
</dbReference>
<evidence type="ECO:0000256" key="7">
    <source>
        <dbReference type="HAMAP-Rule" id="MF_01445"/>
    </source>
</evidence>
<evidence type="ECO:0000313" key="10">
    <source>
        <dbReference type="Proteomes" id="UP000217805"/>
    </source>
</evidence>
<dbReference type="SUPFAM" id="SSF53067">
    <property type="entry name" value="Actin-like ATPase domain"/>
    <property type="match status" value="1"/>
</dbReference>
<dbReference type="Proteomes" id="UP000217805">
    <property type="component" value="Chromosome"/>
</dbReference>
<dbReference type="HAMAP" id="MF_01445">
    <property type="entry name" value="TsaD"/>
    <property type="match status" value="1"/>
</dbReference>
<feature type="binding site" evidence="7">
    <location>
        <position position="131"/>
    </location>
    <ligand>
        <name>Fe cation</name>
        <dbReference type="ChEBI" id="CHEBI:24875"/>
    </ligand>
</feature>
<name>A0ABM7EXT3_9FLAO</name>
<organism evidence="9 10">
    <name type="scientific">Blattabacterium cuenoti BPAY</name>
    <dbReference type="NCBI Taxonomy" id="1457031"/>
    <lineage>
        <taxon>Bacteria</taxon>
        <taxon>Pseudomonadati</taxon>
        <taxon>Bacteroidota</taxon>
        <taxon>Flavobacteriia</taxon>
        <taxon>Flavobacteriales</taxon>
        <taxon>Blattabacteriaceae</taxon>
        <taxon>Blattabacterium</taxon>
    </lineage>
</organism>
<dbReference type="Gene3D" id="3.30.420.40">
    <property type="match status" value="2"/>
</dbReference>
<accession>A0ABM7EXT3</accession>
<dbReference type="EMBL" id="AP014609">
    <property type="protein sequence ID" value="BAR91789.1"/>
    <property type="molecule type" value="Genomic_DNA"/>
</dbReference>
<dbReference type="InterPro" id="IPR043129">
    <property type="entry name" value="ATPase_NBD"/>
</dbReference>
<evidence type="ECO:0000256" key="5">
    <source>
        <dbReference type="ARBA" id="ARBA00023315"/>
    </source>
</evidence>
<keyword evidence="2 7" id="KW-0819">tRNA processing</keyword>
<feature type="domain" description="Gcp-like" evidence="8">
    <location>
        <begin position="44"/>
        <end position="335"/>
    </location>
</feature>
<feature type="binding site" evidence="7">
    <location>
        <position position="329"/>
    </location>
    <ligand>
        <name>Fe cation</name>
        <dbReference type="ChEBI" id="CHEBI:24875"/>
    </ligand>
</feature>
<feature type="binding site" evidence="7">
    <location>
        <position position="300"/>
    </location>
    <ligand>
        <name>substrate</name>
    </ligand>
</feature>
<dbReference type="EC" id="2.3.1.234" evidence="7"/>
<evidence type="ECO:0000256" key="4">
    <source>
        <dbReference type="ARBA" id="ARBA00023004"/>
    </source>
</evidence>
<evidence type="ECO:0000256" key="3">
    <source>
        <dbReference type="ARBA" id="ARBA00022723"/>
    </source>
</evidence>
<keyword evidence="7" id="KW-0963">Cytoplasm</keyword>
<keyword evidence="10" id="KW-1185">Reference proteome</keyword>
<evidence type="ECO:0000256" key="1">
    <source>
        <dbReference type="ARBA" id="ARBA00022679"/>
    </source>
</evidence>
<comment type="similarity">
    <text evidence="7">Belongs to the KAE1 / TsaD family.</text>
</comment>
<dbReference type="CDD" id="cd24133">
    <property type="entry name" value="ASKHA_NBD_TsaD_bac"/>
    <property type="match status" value="1"/>
</dbReference>
<dbReference type="PRINTS" id="PR00789">
    <property type="entry name" value="OSIALOPTASE"/>
</dbReference>
<dbReference type="Pfam" id="PF00814">
    <property type="entry name" value="TsaD"/>
    <property type="match status" value="1"/>
</dbReference>
<feature type="binding site" evidence="7">
    <location>
        <position position="209"/>
    </location>
    <ligand>
        <name>substrate</name>
    </ligand>
</feature>
<comment type="cofactor">
    <cofactor evidence="7">
        <name>Fe(2+)</name>
        <dbReference type="ChEBI" id="CHEBI:29033"/>
    </cofactor>
    <text evidence="7">Binds 1 Fe(2+) ion per subunit.</text>
</comment>
<keyword evidence="1 7" id="KW-0808">Transferase</keyword>
<dbReference type="InterPro" id="IPR022450">
    <property type="entry name" value="TsaD"/>
</dbReference>
<keyword evidence="3 7" id="KW-0479">Metal-binding</keyword>
<feature type="binding site" evidence="7">
    <location>
        <position position="192"/>
    </location>
    <ligand>
        <name>substrate</name>
    </ligand>
</feature>
<dbReference type="NCBIfam" id="TIGR03723">
    <property type="entry name" value="T6A_TsaD_YgjD"/>
    <property type="match status" value="1"/>
</dbReference>
<dbReference type="PANTHER" id="PTHR11735:SF6">
    <property type="entry name" value="TRNA N6-ADENOSINE THREONYLCARBAMOYLTRANSFERASE, MITOCHONDRIAL"/>
    <property type="match status" value="1"/>
</dbReference>
<evidence type="ECO:0000256" key="2">
    <source>
        <dbReference type="ARBA" id="ARBA00022694"/>
    </source>
</evidence>
<keyword evidence="5 7" id="KW-0012">Acyltransferase</keyword>
<protein>
    <recommendedName>
        <fullName evidence="7">tRNA N6-adenosine threonylcarbamoyltransferase</fullName>
        <ecNumber evidence="7">2.3.1.234</ecNumber>
    </recommendedName>
    <alternativeName>
        <fullName evidence="7">N6-L-threonylcarbamoyladenine synthase</fullName>
        <shortName evidence="7">t(6)A synthase</shortName>
    </alternativeName>
    <alternativeName>
        <fullName evidence="7">t(6)A37 threonylcarbamoyladenosine biosynthesis protein TsaD</fullName>
    </alternativeName>
    <alternativeName>
        <fullName evidence="7">tRNA threonylcarbamoyladenosine biosynthesis protein TsaD</fullName>
    </alternativeName>
</protein>
<dbReference type="PANTHER" id="PTHR11735">
    <property type="entry name" value="TRNA N6-ADENOSINE THREONYLCARBAMOYLTRANSFERASE"/>
    <property type="match status" value="1"/>
</dbReference>
<gene>
    <name evidence="7" type="primary">tsaD</name>
    <name evidence="9" type="ORF">BPAY_026</name>
</gene>
<dbReference type="InterPro" id="IPR017861">
    <property type="entry name" value="KAE1/TsaD"/>
</dbReference>
<feature type="binding site" evidence="7">
    <location>
        <position position="205"/>
    </location>
    <ligand>
        <name>substrate</name>
    </ligand>
</feature>